<accession>A0ABV6NTR0</accession>
<dbReference type="Proteomes" id="UP001589894">
    <property type="component" value="Unassembled WGS sequence"/>
</dbReference>
<dbReference type="SUPFAM" id="SSF47413">
    <property type="entry name" value="lambda repressor-like DNA-binding domains"/>
    <property type="match status" value="1"/>
</dbReference>
<evidence type="ECO:0000313" key="3">
    <source>
        <dbReference type="Proteomes" id="UP001589894"/>
    </source>
</evidence>
<organism evidence="2 3">
    <name type="scientific">Plantactinospora siamensis</name>
    <dbReference type="NCBI Taxonomy" id="555372"/>
    <lineage>
        <taxon>Bacteria</taxon>
        <taxon>Bacillati</taxon>
        <taxon>Actinomycetota</taxon>
        <taxon>Actinomycetes</taxon>
        <taxon>Micromonosporales</taxon>
        <taxon>Micromonosporaceae</taxon>
        <taxon>Plantactinospora</taxon>
    </lineage>
</organism>
<keyword evidence="3" id="KW-1185">Reference proteome</keyword>
<evidence type="ECO:0000313" key="2">
    <source>
        <dbReference type="EMBL" id="MFC0564163.1"/>
    </source>
</evidence>
<dbReference type="Pfam" id="PF13560">
    <property type="entry name" value="HTH_31"/>
    <property type="match status" value="1"/>
</dbReference>
<dbReference type="InterPro" id="IPR043917">
    <property type="entry name" value="DUF5753"/>
</dbReference>
<dbReference type="Gene3D" id="1.10.260.40">
    <property type="entry name" value="lambda repressor-like DNA-binding domains"/>
    <property type="match status" value="1"/>
</dbReference>
<dbReference type="RefSeq" id="WP_377337103.1">
    <property type="nucleotide sequence ID" value="NZ_JBHLUE010000004.1"/>
</dbReference>
<dbReference type="PROSITE" id="PS50943">
    <property type="entry name" value="HTH_CROC1"/>
    <property type="match status" value="1"/>
</dbReference>
<protein>
    <submittedName>
        <fullName evidence="2">Helix-turn-helix domain-containing protein</fullName>
    </submittedName>
</protein>
<comment type="caution">
    <text evidence="2">The sequence shown here is derived from an EMBL/GenBank/DDBJ whole genome shotgun (WGS) entry which is preliminary data.</text>
</comment>
<dbReference type="InterPro" id="IPR001387">
    <property type="entry name" value="Cro/C1-type_HTH"/>
</dbReference>
<gene>
    <name evidence="2" type="ORF">ACFFHU_08295</name>
</gene>
<dbReference type="EMBL" id="JBHLUE010000004">
    <property type="protein sequence ID" value="MFC0564163.1"/>
    <property type="molecule type" value="Genomic_DNA"/>
</dbReference>
<proteinExistence type="predicted"/>
<dbReference type="InterPro" id="IPR010982">
    <property type="entry name" value="Lambda_DNA-bd_dom_sf"/>
</dbReference>
<name>A0ABV6NTR0_9ACTN</name>
<sequence>MPTVTDAGSTVPRRQLGRRLRQLREEAGITVKAAADALEWSTPKLWRIEGGMVSMRSLDVEAMCRVYAAPGAVTEELMALAKQTRARGWWHAYADVIPGWFELYVGLEAAASRLRTYAPEVVPGLLRTEAYAEEALRVTQPALPDEAVRRMVAVTSHRQAALSRRSPPPPRLEVVLNESVLRRSLQDRSAMAAQLRHIIELAERRTVSVRIMPLDAGLHPAVAAGGTFTILTFAPRETGEAEPPTVYHEGLTAATYLDKAVDVEAYDAAWTALRGAVLDDADSAALLAEAAKAYG</sequence>
<feature type="domain" description="HTH cro/C1-type" evidence="1">
    <location>
        <begin position="20"/>
        <end position="51"/>
    </location>
</feature>
<dbReference type="Pfam" id="PF19054">
    <property type="entry name" value="DUF5753"/>
    <property type="match status" value="1"/>
</dbReference>
<reference evidence="2 3" key="1">
    <citation type="submission" date="2024-09" db="EMBL/GenBank/DDBJ databases">
        <authorList>
            <person name="Sun Q."/>
            <person name="Mori K."/>
        </authorList>
    </citation>
    <scope>NUCLEOTIDE SEQUENCE [LARGE SCALE GENOMIC DNA]</scope>
    <source>
        <strain evidence="2 3">TBRC 2205</strain>
    </source>
</reference>
<evidence type="ECO:0000259" key="1">
    <source>
        <dbReference type="PROSITE" id="PS50943"/>
    </source>
</evidence>